<dbReference type="Proteomes" id="UP000217103">
    <property type="component" value="Unassembled WGS sequence"/>
</dbReference>
<accession>A0A1H1HEQ7</accession>
<feature type="transmembrane region" description="Helical" evidence="1">
    <location>
        <begin position="40"/>
        <end position="66"/>
    </location>
</feature>
<keyword evidence="3" id="KW-1185">Reference proteome</keyword>
<keyword evidence="1" id="KW-1133">Transmembrane helix</keyword>
<organism evidence="2 3">
    <name type="scientific">Thermostaphylospora chromogena</name>
    <dbReference type="NCBI Taxonomy" id="35622"/>
    <lineage>
        <taxon>Bacteria</taxon>
        <taxon>Bacillati</taxon>
        <taxon>Actinomycetota</taxon>
        <taxon>Actinomycetes</taxon>
        <taxon>Streptosporangiales</taxon>
        <taxon>Thermomonosporaceae</taxon>
        <taxon>Thermostaphylospora</taxon>
    </lineage>
</organism>
<evidence type="ECO:0000313" key="2">
    <source>
        <dbReference type="EMBL" id="SDR23638.1"/>
    </source>
</evidence>
<feature type="transmembrane region" description="Helical" evidence="1">
    <location>
        <begin position="12"/>
        <end position="34"/>
    </location>
</feature>
<evidence type="ECO:0000256" key="1">
    <source>
        <dbReference type="SAM" id="Phobius"/>
    </source>
</evidence>
<keyword evidence="1" id="KW-0812">Transmembrane</keyword>
<keyword evidence="1" id="KW-0472">Membrane</keyword>
<name>A0A1H1HEQ7_9ACTN</name>
<dbReference type="EMBL" id="FNKK01000002">
    <property type="protein sequence ID" value="SDR23638.1"/>
    <property type="molecule type" value="Genomic_DNA"/>
</dbReference>
<reference evidence="2 3" key="1">
    <citation type="submission" date="2016-10" db="EMBL/GenBank/DDBJ databases">
        <authorList>
            <person name="de Groot N.N."/>
        </authorList>
    </citation>
    <scope>NUCLEOTIDE SEQUENCE [LARGE SCALE GENOMIC DNA]</scope>
    <source>
        <strain evidence="2 3">DSM 43794</strain>
    </source>
</reference>
<gene>
    <name evidence="2" type="ORF">SAMN04489764_4329</name>
</gene>
<sequence>MGVDALAADNPGFWMLLVLALAVLYILSTLIGLLRGVENLALLVVINLVGGMTCVGWPATLIGAFLMPKKSGRPPEYHPRW</sequence>
<protein>
    <submittedName>
        <fullName evidence="2">Superinfection immunity protein</fullName>
    </submittedName>
</protein>
<proteinExistence type="predicted"/>
<evidence type="ECO:0000313" key="3">
    <source>
        <dbReference type="Proteomes" id="UP000217103"/>
    </source>
</evidence>
<dbReference type="AlphaFoldDB" id="A0A1H1HEQ7"/>